<organism evidence="1 2">
    <name type="scientific">Metarhizium rileyi (strain RCEF 4871)</name>
    <name type="common">Nomuraea rileyi</name>
    <dbReference type="NCBI Taxonomy" id="1649241"/>
    <lineage>
        <taxon>Eukaryota</taxon>
        <taxon>Fungi</taxon>
        <taxon>Dikarya</taxon>
        <taxon>Ascomycota</taxon>
        <taxon>Pezizomycotina</taxon>
        <taxon>Sordariomycetes</taxon>
        <taxon>Hypocreomycetidae</taxon>
        <taxon>Hypocreales</taxon>
        <taxon>Clavicipitaceae</taxon>
        <taxon>Metarhizium</taxon>
    </lineage>
</organism>
<comment type="caution">
    <text evidence="1">The sequence shown here is derived from an EMBL/GenBank/DDBJ whole genome shotgun (WGS) entry which is preliminary data.</text>
</comment>
<evidence type="ECO:0000313" key="2">
    <source>
        <dbReference type="Proteomes" id="UP000317257"/>
    </source>
</evidence>
<reference evidence="2" key="1">
    <citation type="submission" date="2018-12" db="EMBL/GenBank/DDBJ databases">
        <title>The complete genome of Metarhizium rileyi, a key fungal pathogen of Lepidoptera.</title>
        <authorList>
            <person name="Binneck E."/>
            <person name="Lastra C.C.L."/>
            <person name="Sosa-Gomez D.R."/>
        </authorList>
    </citation>
    <scope>NUCLEOTIDE SEQUENCE [LARGE SCALE GENOMIC DNA]</scope>
    <source>
        <strain evidence="2">Cep018-CH2</strain>
    </source>
</reference>
<gene>
    <name evidence="1" type="ORF">ED733_000021</name>
</gene>
<evidence type="ECO:0008006" key="3">
    <source>
        <dbReference type="Google" id="ProtNLM"/>
    </source>
</evidence>
<evidence type="ECO:0000313" key="1">
    <source>
        <dbReference type="EMBL" id="TWU72474.1"/>
    </source>
</evidence>
<name>A0A5C6G4N8_METRR</name>
<sequence>MAATSVQTAKCDVELRVNKAINYINVNPGAKIRSMARKFNVPRGRLSRRANGVPARKGYLAS</sequence>
<protein>
    <recommendedName>
        <fullName evidence="3">HTH psq-type domain-containing protein</fullName>
    </recommendedName>
</protein>
<dbReference type="AlphaFoldDB" id="A0A5C6G4N8"/>
<accession>A0A5C6G4N8</accession>
<dbReference type="Proteomes" id="UP000317257">
    <property type="component" value="Unassembled WGS sequence"/>
</dbReference>
<dbReference type="EMBL" id="SBHS01000027">
    <property type="protein sequence ID" value="TWU72474.1"/>
    <property type="molecule type" value="Genomic_DNA"/>
</dbReference>
<proteinExistence type="predicted"/>